<dbReference type="EMBL" id="KK914795">
    <property type="protein sequence ID" value="KDP27771.1"/>
    <property type="molecule type" value="Genomic_DNA"/>
</dbReference>
<gene>
    <name evidence="1" type="ORF">JCGZ_19977</name>
</gene>
<reference evidence="1 2" key="1">
    <citation type="journal article" date="2014" name="PLoS ONE">
        <title>Global Analysis of Gene Expression Profiles in Physic Nut (Jatropha curcas L.) Seedlings Exposed to Salt Stress.</title>
        <authorList>
            <person name="Zhang L."/>
            <person name="Zhang C."/>
            <person name="Wu P."/>
            <person name="Chen Y."/>
            <person name="Li M."/>
            <person name="Jiang H."/>
            <person name="Wu G."/>
        </authorList>
    </citation>
    <scope>NUCLEOTIDE SEQUENCE [LARGE SCALE GENOMIC DNA]</scope>
    <source>
        <strain evidence="2">cv. GZQX0401</strain>
        <tissue evidence="1">Young leaves</tissue>
    </source>
</reference>
<dbReference type="AlphaFoldDB" id="A0A067JUZ6"/>
<evidence type="ECO:0000313" key="2">
    <source>
        <dbReference type="Proteomes" id="UP000027138"/>
    </source>
</evidence>
<dbReference type="Proteomes" id="UP000027138">
    <property type="component" value="Unassembled WGS sequence"/>
</dbReference>
<organism evidence="1 2">
    <name type="scientific">Jatropha curcas</name>
    <name type="common">Barbados nut</name>
    <dbReference type="NCBI Taxonomy" id="180498"/>
    <lineage>
        <taxon>Eukaryota</taxon>
        <taxon>Viridiplantae</taxon>
        <taxon>Streptophyta</taxon>
        <taxon>Embryophyta</taxon>
        <taxon>Tracheophyta</taxon>
        <taxon>Spermatophyta</taxon>
        <taxon>Magnoliopsida</taxon>
        <taxon>eudicotyledons</taxon>
        <taxon>Gunneridae</taxon>
        <taxon>Pentapetalae</taxon>
        <taxon>rosids</taxon>
        <taxon>fabids</taxon>
        <taxon>Malpighiales</taxon>
        <taxon>Euphorbiaceae</taxon>
        <taxon>Crotonoideae</taxon>
        <taxon>Jatropheae</taxon>
        <taxon>Jatropha</taxon>
    </lineage>
</organism>
<name>A0A067JUZ6_JATCU</name>
<proteinExistence type="predicted"/>
<keyword evidence="2" id="KW-1185">Reference proteome</keyword>
<sequence>MRGIWRLGGCGGTSPASPVLLPNSRWRLIDSGLEWRWRGFYWISPRMRRMMMMAPRPTMHRHLHPLRQQLVPAGGDVSQLSPF</sequence>
<protein>
    <submittedName>
        <fullName evidence="1">Uncharacterized protein</fullName>
    </submittedName>
</protein>
<evidence type="ECO:0000313" key="1">
    <source>
        <dbReference type="EMBL" id="KDP27771.1"/>
    </source>
</evidence>
<accession>A0A067JUZ6</accession>